<sequence>MSLTKKDPTLRVAANDPHLVSLGGGRLSTAVTIHYIPIGDMTIGSASTCSISLNGSGVRSIHCTIYRSEENEVTIVPEQDARILIDGTKITHETNLTQGAMITIGNSNYLRFNNPAEAQMIRSTMGSNERISMPQIDFTQVPRRDSTKSLSSSNGSADARQSLAIDSFYEEHISPMSNVQMSMSMGRETAKSMLGSNKSLYNNVALAPIDINGLHCPKVFAADLVTVNMPAKDVLGQKYANFAKNLAENHRNDKNASPVPNNQLNNSIRGGAQNSTGNYVNIPSTSNFIQNTSANGSGEFLAKVNNTAPLRSTNGANHHNVPAYDRYPKPGTYGGLQIYPMNGVNTEINSNSANSSPLHRLQYESSPSMQRRNLSNLSSSENECLENMLKICTEYSDRQNQSCAASLTSSPIVQNRIKTNGSLPRDKKSPFYFDLSGSQLQQSVSGSSNNLSVQTHNGSAPISSSSGYENVRLVSQNRIEIGGQSQGPSSPKTGYENVVIGKYVPQSPRTKIRTTCMSPKKEHSFSSLYGQAPSAAVPPPVAPKPKLSKQSEYEQLIKTFEEKLKLEMQAIEESSRYQPTSAVKSLSASAEHSPAKRTNKNVNNLTLNLPESNSLQNSPKLQKKPATAPRMFSKTALTSFNKSGAAKISNALADSVNFQKTAAAVSVRNDIDAALKAKQFPSDNEDIDQLKQKRKQHLVRIHELKNEISELQRQESEELRELDMEKALVNAEVNSVGGSVGELETQLEHLQNKIHRFEAQRNATRVMEENQQAKLKQSIEMKQDQVKKLKSMLQQKPSNDCLKEELHNVSESLENDRKTFEDLEFQYLEEESEWHAYREELHNEEANFIVKIKEKRLELQHLERQDLGNISVHAKTLKSKLVSACYSLKMEQECLKAVESSICDITGDLKVNSSEEDVSTTSSASPILHNNLAAGVMSQSLFGSAELLCPKRTTEDIMSKSVNENMFYNNKIELPSQAPVTSTPKLKQLYVVNIDDATADMRRSTEVEMDAMLDGKLDVPNYDQHDERVKFNLSLGTGDFEVNPLERRVPSQDDIDRICKVTSSAPISTKGASTRIFDSIKEIERNRQLLLAQQGHHVIEHERQKIIDLKKKCHDEARAQYLLKMNNGERDNSGNNALSNSNQAEMRELQCLESDETNRGSTKESQAGASSSQKKNSAFGNGKTLSPHIGAHEGANKIQPDRSSQQRHSQPEFVETQIRQSPSSPRPLSEANSELSCNLLEGEQKGTCKSNFELSTTTASNAATTGSNSYSTERISSDSAEAANKRSSVNSNETTSGGSVCGSGSGSAHSERKRALPKHQRPLTRYLPIFSPDLNLRHHIESAGHQITLCPHVFVDAFSCRGYLHKLGATFHGWARRWFVLDRQRSAFIYYADKSERKPRGGAYFSTIDEVYLDHLNASKSGRPHCTFIVKTKKRSYHLQAASDAAARIWIDAIITGAQGNLDY</sequence>
<dbReference type="PROSITE" id="PS50003">
    <property type="entry name" value="PH_DOMAIN"/>
    <property type="match status" value="1"/>
</dbReference>
<evidence type="ECO:0000256" key="1">
    <source>
        <dbReference type="SAM" id="Coils"/>
    </source>
</evidence>
<accession>A0A0A1WTG1</accession>
<feature type="compositionally biased region" description="Polar residues" evidence="2">
    <location>
        <begin position="576"/>
        <end position="590"/>
    </location>
</feature>
<feature type="compositionally biased region" description="Polar residues" evidence="2">
    <location>
        <begin position="610"/>
        <end position="620"/>
    </location>
</feature>
<dbReference type="EMBL" id="GBXI01011963">
    <property type="protein sequence ID" value="JAD02329.1"/>
    <property type="molecule type" value="Transcribed_RNA"/>
</dbReference>
<dbReference type="Pfam" id="PF00169">
    <property type="entry name" value="PH"/>
    <property type="match status" value="1"/>
</dbReference>
<feature type="compositionally biased region" description="Basic and acidic residues" evidence="2">
    <location>
        <begin position="1153"/>
        <end position="1162"/>
    </location>
</feature>
<organism evidence="5">
    <name type="scientific">Zeugodacus cucurbitae</name>
    <name type="common">Melon fruit fly</name>
    <name type="synonym">Bactrocera cucurbitae</name>
    <dbReference type="NCBI Taxonomy" id="28588"/>
    <lineage>
        <taxon>Eukaryota</taxon>
        <taxon>Metazoa</taxon>
        <taxon>Ecdysozoa</taxon>
        <taxon>Arthropoda</taxon>
        <taxon>Hexapoda</taxon>
        <taxon>Insecta</taxon>
        <taxon>Pterygota</taxon>
        <taxon>Neoptera</taxon>
        <taxon>Endopterygota</taxon>
        <taxon>Diptera</taxon>
        <taxon>Brachycera</taxon>
        <taxon>Muscomorpha</taxon>
        <taxon>Tephritoidea</taxon>
        <taxon>Tephritidae</taxon>
        <taxon>Zeugodacus</taxon>
        <taxon>Zeugodacus</taxon>
    </lineage>
</organism>
<dbReference type="SUPFAM" id="SSF49879">
    <property type="entry name" value="SMAD/FHA domain"/>
    <property type="match status" value="1"/>
</dbReference>
<gene>
    <name evidence="5" type="primary">PHLDB2_1</name>
    <name evidence="4" type="synonym">PHLDB2_0</name>
    <name evidence="4" type="ORF">g.12541</name>
    <name evidence="5" type="ORF">g.12551</name>
</gene>
<dbReference type="SUPFAM" id="SSF50729">
    <property type="entry name" value="PH domain-like"/>
    <property type="match status" value="1"/>
</dbReference>
<evidence type="ECO:0000313" key="4">
    <source>
        <dbReference type="EMBL" id="JAC99056.1"/>
    </source>
</evidence>
<feature type="domain" description="PH" evidence="3">
    <location>
        <begin position="1357"/>
        <end position="1459"/>
    </location>
</feature>
<reference evidence="5" key="1">
    <citation type="submission" date="2014-11" db="EMBL/GenBank/DDBJ databases">
        <authorList>
            <person name="Geib S."/>
        </authorList>
    </citation>
    <scope>NUCLEOTIDE SEQUENCE</scope>
</reference>
<feature type="region of interest" description="Disordered" evidence="2">
    <location>
        <begin position="1260"/>
        <end position="1318"/>
    </location>
</feature>
<dbReference type="PANTHER" id="PTHR12156">
    <property type="entry name" value="PLECKSTRIN HOMOLOGY-LIKE DOMAIN, FAMILY B, MEMBER 3"/>
    <property type="match status" value="1"/>
</dbReference>
<dbReference type="Gene3D" id="2.30.29.30">
    <property type="entry name" value="Pleckstrin-homology domain (PH domain)/Phosphotyrosine-binding domain (PTB)"/>
    <property type="match status" value="1"/>
</dbReference>
<feature type="compositionally biased region" description="Polar residues" evidence="2">
    <location>
        <begin position="455"/>
        <end position="466"/>
    </location>
</feature>
<protein>
    <submittedName>
        <fullName evidence="5">Pleckstrin homology-like domain family B member 2</fullName>
    </submittedName>
</protein>
<feature type="region of interest" description="Disordered" evidence="2">
    <location>
        <begin position="132"/>
        <end position="158"/>
    </location>
</feature>
<reference evidence="5" key="2">
    <citation type="journal article" date="2015" name="Gigascience">
        <title>Reconstructing a comprehensive transcriptome assembly of a white-pupal translocated strain of the pest fruit fly Bactrocera cucurbitae.</title>
        <authorList>
            <person name="Sim S.B."/>
            <person name="Calla B."/>
            <person name="Hall B."/>
            <person name="DeRego T."/>
            <person name="Geib S.M."/>
        </authorList>
    </citation>
    <scope>NUCLEOTIDE SEQUENCE</scope>
</reference>
<dbReference type="PANTHER" id="PTHR12156:SF5">
    <property type="entry name" value="FI18040P1"/>
    <property type="match status" value="1"/>
</dbReference>
<feature type="compositionally biased region" description="Polar residues" evidence="2">
    <location>
        <begin position="1273"/>
        <end position="1295"/>
    </location>
</feature>
<dbReference type="Gene3D" id="2.60.200.20">
    <property type="match status" value="1"/>
</dbReference>
<feature type="compositionally biased region" description="Low complexity" evidence="2">
    <location>
        <begin position="1260"/>
        <end position="1272"/>
    </location>
</feature>
<dbReference type="SMART" id="SM00233">
    <property type="entry name" value="PH"/>
    <property type="match status" value="1"/>
</dbReference>
<dbReference type="InterPro" id="IPR001849">
    <property type="entry name" value="PH_domain"/>
</dbReference>
<feature type="compositionally biased region" description="Low complexity" evidence="2">
    <location>
        <begin position="600"/>
        <end position="609"/>
    </location>
</feature>
<dbReference type="EMBL" id="GBXI01015235">
    <property type="protein sequence ID" value="JAC99056.1"/>
    <property type="molecule type" value="Transcribed_RNA"/>
</dbReference>
<proteinExistence type="predicted"/>
<keyword evidence="1" id="KW-0175">Coiled coil</keyword>
<feature type="region of interest" description="Disordered" evidence="2">
    <location>
        <begin position="1153"/>
        <end position="1233"/>
    </location>
</feature>
<dbReference type="InterPro" id="IPR011993">
    <property type="entry name" value="PH-like_dom_sf"/>
</dbReference>
<feature type="region of interest" description="Disordered" evidence="2">
    <location>
        <begin position="574"/>
        <end position="628"/>
    </location>
</feature>
<feature type="compositionally biased region" description="Polar residues" evidence="2">
    <location>
        <begin position="1163"/>
        <end position="1179"/>
    </location>
</feature>
<name>A0A0A1WTG1_ZEUCU</name>
<evidence type="ECO:0000256" key="2">
    <source>
        <dbReference type="SAM" id="MobiDB-lite"/>
    </source>
</evidence>
<feature type="compositionally biased region" description="Polar residues" evidence="2">
    <location>
        <begin position="258"/>
        <end position="279"/>
    </location>
</feature>
<dbReference type="InterPro" id="IPR052212">
    <property type="entry name" value="PH-like_domain"/>
</dbReference>
<feature type="compositionally biased region" description="Low complexity" evidence="2">
    <location>
        <begin position="443"/>
        <end position="454"/>
    </location>
</feature>
<dbReference type="OrthoDB" id="6020705at2759"/>
<feature type="region of interest" description="Disordered" evidence="2">
    <location>
        <begin position="250"/>
        <end position="279"/>
    </location>
</feature>
<feature type="coiled-coil region" evidence="1">
    <location>
        <begin position="687"/>
        <end position="823"/>
    </location>
</feature>
<evidence type="ECO:0000313" key="5">
    <source>
        <dbReference type="EMBL" id="JAD02329.1"/>
    </source>
</evidence>
<dbReference type="Pfam" id="PF00498">
    <property type="entry name" value="FHA"/>
    <property type="match status" value="1"/>
</dbReference>
<feature type="region of interest" description="Disordered" evidence="2">
    <location>
        <begin position="443"/>
        <end position="466"/>
    </location>
</feature>
<dbReference type="InterPro" id="IPR008984">
    <property type="entry name" value="SMAD_FHA_dom_sf"/>
</dbReference>
<evidence type="ECO:0000259" key="3">
    <source>
        <dbReference type="PROSITE" id="PS50003"/>
    </source>
</evidence>
<dbReference type="InterPro" id="IPR000253">
    <property type="entry name" value="FHA_dom"/>
</dbReference>